<proteinExistence type="predicted"/>
<keyword evidence="3" id="KW-1185">Reference proteome</keyword>
<dbReference type="SUPFAM" id="SSF51735">
    <property type="entry name" value="NAD(P)-binding Rossmann-fold domains"/>
    <property type="match status" value="1"/>
</dbReference>
<evidence type="ECO:0000313" key="2">
    <source>
        <dbReference type="EMBL" id="TLS67010.1"/>
    </source>
</evidence>
<dbReference type="Gene3D" id="3.40.50.720">
    <property type="entry name" value="NAD(P)-binding Rossmann-like Domain"/>
    <property type="match status" value="1"/>
</dbReference>
<dbReference type="Pfam" id="PF13460">
    <property type="entry name" value="NAD_binding_10"/>
    <property type="match status" value="1"/>
</dbReference>
<dbReference type="InterPro" id="IPR051207">
    <property type="entry name" value="ComplexI_NDUFA9_subunit"/>
</dbReference>
<dbReference type="InterPro" id="IPR036291">
    <property type="entry name" value="NAD(P)-bd_dom_sf"/>
</dbReference>
<evidence type="ECO:0000259" key="1">
    <source>
        <dbReference type="Pfam" id="PF13460"/>
    </source>
</evidence>
<dbReference type="RefSeq" id="WP_138239401.1">
    <property type="nucleotide sequence ID" value="NZ_VBRY01000007.1"/>
</dbReference>
<organism evidence="2 3">
    <name type="scientific">Mariprofundus erugo</name>
    <dbReference type="NCBI Taxonomy" id="2528639"/>
    <lineage>
        <taxon>Bacteria</taxon>
        <taxon>Pseudomonadati</taxon>
        <taxon>Pseudomonadota</taxon>
        <taxon>Candidatius Mariprofundia</taxon>
        <taxon>Mariprofundales</taxon>
        <taxon>Mariprofundaceae</taxon>
        <taxon>Mariprofundus</taxon>
    </lineage>
</organism>
<dbReference type="EMBL" id="VBRY01000007">
    <property type="protein sequence ID" value="TLS67010.1"/>
    <property type="molecule type" value="Genomic_DNA"/>
</dbReference>
<protein>
    <submittedName>
        <fullName evidence="2">Complex I NDUFA9 subunit family protein</fullName>
    </submittedName>
</protein>
<dbReference type="CDD" id="cd05271">
    <property type="entry name" value="NDUFA9_like_SDR_a"/>
    <property type="match status" value="1"/>
</dbReference>
<dbReference type="InterPro" id="IPR016040">
    <property type="entry name" value="NAD(P)-bd_dom"/>
</dbReference>
<dbReference type="PANTHER" id="PTHR12126:SF11">
    <property type="entry name" value="NADH DEHYDROGENASE [UBIQUINONE] 1 ALPHA SUBCOMPLEX SUBUNIT 9, MITOCHONDRIAL"/>
    <property type="match status" value="1"/>
</dbReference>
<dbReference type="Proteomes" id="UP000306585">
    <property type="component" value="Unassembled WGS sequence"/>
</dbReference>
<dbReference type="GO" id="GO:0044877">
    <property type="term" value="F:protein-containing complex binding"/>
    <property type="evidence" value="ECO:0007669"/>
    <property type="project" value="TreeGrafter"/>
</dbReference>
<dbReference type="FunFam" id="3.40.50.720:FF:000702">
    <property type="entry name" value="NADH dehydrogenase (Ubiquinone)"/>
    <property type="match status" value="1"/>
</dbReference>
<dbReference type="AlphaFoldDB" id="A0A5R9GLN8"/>
<dbReference type="PANTHER" id="PTHR12126">
    <property type="entry name" value="NADH-UBIQUINONE OXIDOREDUCTASE 39 KDA SUBUNIT-RELATED"/>
    <property type="match status" value="1"/>
</dbReference>
<sequence length="317" mass="33842">MGQHICIIGGSGFVGRAIARQAIAAGHRVTVGCRHPERARDMLVDGVRLVKIDVVDGRGIDEAMSGCDAVIYLVGLLFERGRYSFQAAHVDGVEHALAAAKRTGVGQFLHMSALGAGDVADSRYATTKGEAEGRVRASGLNWTIFRPSIIYGAGDSFFNKFKAMSASLPVLPVISGETRFQPVWVEDVARAFVAAIGNRHVSGQCYALGGPATYSLQQLLQMMLAELGRERMLLPLPGAAAGLLATVGSFLPTPPLTRDQLVLLGHDNVVAGEAFPALFGQAARLEDVLPTFIGGNQADTLQQQMDLSRRRYRKGGI</sequence>
<feature type="domain" description="NAD(P)-binding" evidence="1">
    <location>
        <begin position="9"/>
        <end position="150"/>
    </location>
</feature>
<accession>A0A5R9GLN8</accession>
<name>A0A5R9GLN8_9PROT</name>
<evidence type="ECO:0000313" key="3">
    <source>
        <dbReference type="Proteomes" id="UP000306585"/>
    </source>
</evidence>
<comment type="caution">
    <text evidence="2">The sequence shown here is derived from an EMBL/GenBank/DDBJ whole genome shotgun (WGS) entry which is preliminary data.</text>
</comment>
<reference evidence="2 3" key="1">
    <citation type="journal article" date="2019" name="Appl. Environ. Microbiol.">
        <title>Environmental Evidence and Genomic Insight of Iron-oxidizing Bacteria Preference Towards More Corrosion Resistant Stainless Steel at Higher Salinities.</title>
        <authorList>
            <person name="Garrison C.E."/>
            <person name="Price K.A."/>
            <person name="Field E.K."/>
        </authorList>
    </citation>
    <scope>NUCLEOTIDE SEQUENCE [LARGE SCALE GENOMIC DNA]</scope>
    <source>
        <strain evidence="2 3">P3</strain>
    </source>
</reference>
<gene>
    <name evidence="2" type="ORF">FEF65_08650</name>
</gene>